<keyword evidence="7" id="KW-0150">Chloroplast</keyword>
<dbReference type="AlphaFoldDB" id="A0A1Z1M658"/>
<geneLocation type="chloroplast" evidence="7"/>
<dbReference type="GO" id="GO:0043953">
    <property type="term" value="P:protein transport by the Tat complex"/>
    <property type="evidence" value="ECO:0007669"/>
    <property type="project" value="TreeGrafter"/>
</dbReference>
<keyword evidence="3 6" id="KW-0812">Transmembrane</keyword>
<feature type="transmembrane region" description="Helical" evidence="6">
    <location>
        <begin position="220"/>
        <end position="240"/>
    </location>
</feature>
<dbReference type="EMBL" id="MF101417">
    <property type="protein sequence ID" value="ARW61255.1"/>
    <property type="molecule type" value="Genomic_DNA"/>
</dbReference>
<reference evidence="7" key="1">
    <citation type="journal article" date="2017" name="J. Phycol.">
        <title>Analysis of chloroplast genomes and a supermatrix inform reclassification of the Rhodomelaceae (Rhodophyta).</title>
        <authorList>
            <person name="Diaz-Tapia P."/>
            <person name="Maggs C.A."/>
            <person name="West J.A."/>
            <person name="Verbruggen H."/>
        </authorList>
    </citation>
    <scope>NUCLEOTIDE SEQUENCE</scope>
    <source>
        <strain evidence="7">JW3079</strain>
    </source>
</reference>
<comment type="similarity">
    <text evidence="2">Belongs to the TatC family.</text>
</comment>
<dbReference type="NCBIfam" id="TIGR00945">
    <property type="entry name" value="tatC"/>
    <property type="match status" value="1"/>
</dbReference>
<dbReference type="GO" id="GO:0065002">
    <property type="term" value="P:intracellular protein transmembrane transport"/>
    <property type="evidence" value="ECO:0007669"/>
    <property type="project" value="TreeGrafter"/>
</dbReference>
<protein>
    <submittedName>
        <fullName evidence="7">Sec-independent protein translocase component TatC</fullName>
    </submittedName>
</protein>
<evidence type="ECO:0000313" key="7">
    <source>
        <dbReference type="EMBL" id="ARW61255.1"/>
    </source>
</evidence>
<feature type="transmembrane region" description="Helical" evidence="6">
    <location>
        <begin position="28"/>
        <end position="46"/>
    </location>
</feature>
<feature type="transmembrane region" description="Helical" evidence="6">
    <location>
        <begin position="157"/>
        <end position="184"/>
    </location>
</feature>
<keyword evidence="5 6" id="KW-0472">Membrane</keyword>
<feature type="transmembrane region" description="Helical" evidence="6">
    <location>
        <begin position="196"/>
        <end position="214"/>
    </location>
</feature>
<evidence type="ECO:0000256" key="4">
    <source>
        <dbReference type="ARBA" id="ARBA00022989"/>
    </source>
</evidence>
<feature type="transmembrane region" description="Helical" evidence="6">
    <location>
        <begin position="77"/>
        <end position="102"/>
    </location>
</feature>
<dbReference type="HAMAP" id="MF_00902">
    <property type="entry name" value="TatC"/>
    <property type="match status" value="1"/>
</dbReference>
<evidence type="ECO:0000256" key="2">
    <source>
        <dbReference type="ARBA" id="ARBA00008882"/>
    </source>
</evidence>
<feature type="transmembrane region" description="Helical" evidence="6">
    <location>
        <begin position="114"/>
        <end position="137"/>
    </location>
</feature>
<dbReference type="InterPro" id="IPR019820">
    <property type="entry name" value="Sec-indep_translocase_CS"/>
</dbReference>
<dbReference type="PROSITE" id="PS01218">
    <property type="entry name" value="TATC"/>
    <property type="match status" value="1"/>
</dbReference>
<dbReference type="PRINTS" id="PR01840">
    <property type="entry name" value="TATCFAMILY"/>
</dbReference>
<dbReference type="InterPro" id="IPR002033">
    <property type="entry name" value="TatC"/>
</dbReference>
<comment type="subcellular location">
    <subcellularLocation>
        <location evidence="1">Membrane</location>
        <topology evidence="1">Multi-pass membrane protein</topology>
    </subcellularLocation>
</comment>
<gene>
    <name evidence="7" type="primary">tatC</name>
</gene>
<evidence type="ECO:0000256" key="6">
    <source>
        <dbReference type="SAM" id="Phobius"/>
    </source>
</evidence>
<dbReference type="RefSeq" id="YP_009392693.1">
    <property type="nucleotide sequence ID" value="NC_035264.1"/>
</dbReference>
<dbReference type="GeneID" id="33354268"/>
<accession>A0A1Z1M658</accession>
<evidence type="ECO:0000256" key="5">
    <source>
        <dbReference type="ARBA" id="ARBA00023136"/>
    </source>
</evidence>
<keyword evidence="4 6" id="KW-1133">Transmembrane helix</keyword>
<evidence type="ECO:0000256" key="3">
    <source>
        <dbReference type="ARBA" id="ARBA00022692"/>
    </source>
</evidence>
<name>A0A1Z1M658_9FLOR</name>
<keyword evidence="7" id="KW-0934">Plastid</keyword>
<organism evidence="7">
    <name type="scientific">Bostrychia tenella</name>
    <dbReference type="NCBI Taxonomy" id="324755"/>
    <lineage>
        <taxon>Eukaryota</taxon>
        <taxon>Rhodophyta</taxon>
        <taxon>Florideophyceae</taxon>
        <taxon>Rhodymeniophycidae</taxon>
        <taxon>Ceramiales</taxon>
        <taxon>Rhodomelaceae</taxon>
        <taxon>Bostrychia</taxon>
    </lineage>
</organism>
<dbReference type="PANTHER" id="PTHR30371:SF0">
    <property type="entry name" value="SEC-INDEPENDENT PROTEIN TRANSLOCASE PROTEIN TATC, CHLOROPLASTIC-RELATED"/>
    <property type="match status" value="1"/>
</dbReference>
<dbReference type="GO" id="GO:0033281">
    <property type="term" value="C:TAT protein transport complex"/>
    <property type="evidence" value="ECO:0007669"/>
    <property type="project" value="TreeGrafter"/>
</dbReference>
<dbReference type="Pfam" id="PF00902">
    <property type="entry name" value="TatC"/>
    <property type="match status" value="1"/>
</dbReference>
<dbReference type="PANTHER" id="PTHR30371">
    <property type="entry name" value="SEC-INDEPENDENT PROTEIN TRANSLOCASE PROTEIN TATC"/>
    <property type="match status" value="1"/>
</dbReference>
<dbReference type="GO" id="GO:0009977">
    <property type="term" value="F:proton motive force dependent protein transmembrane transporter activity"/>
    <property type="evidence" value="ECO:0007669"/>
    <property type="project" value="TreeGrafter"/>
</dbReference>
<proteinExistence type="inferred from homology"/>
<evidence type="ECO:0000256" key="1">
    <source>
        <dbReference type="ARBA" id="ARBA00004141"/>
    </source>
</evidence>
<sequence>MKNEKTYNNNNDKNMSILEHLSELRTRIFIAFMVFCITTIICLVYTKKVAFVLQQPASGIKFLQLGPGEYLFVSIKVALYLGITLSSPFSIYQIMLFVLPGLTQKEVKYIVPSLVGSIVLFFSGLLFSYYVLIPAALNFLIDYGSDIVEPIWSFEEYFNFVILLLLSTGMAFQIPIIQILLGLLRIVSWQNMLKKWKYVAFIATILGAIITPSTDPVTQIFMTSAILILYFTGIFILRILNK</sequence>